<dbReference type="Gene3D" id="3.10.450.40">
    <property type="match status" value="1"/>
</dbReference>
<name>A0A099D2F6_9ACTN</name>
<evidence type="ECO:0000313" key="7">
    <source>
        <dbReference type="Proteomes" id="UP000215043"/>
    </source>
</evidence>
<accession>A0A099D2F6</accession>
<dbReference type="AlphaFoldDB" id="A0A099D2F6"/>
<reference evidence="4 7" key="2">
    <citation type="submission" date="2017-08" db="EMBL/GenBank/DDBJ databases">
        <title>The complete genome sequence of moderately halophilic actinomycete Actinopolyspora erythraea YIM 90600, the producer of novel erythromycin, novel actinopolysporins A-C and tubercidin.</title>
        <authorList>
            <person name="Yin M."/>
            <person name="Tang S."/>
        </authorList>
    </citation>
    <scope>NUCLEOTIDE SEQUENCE [LARGE SCALE GENOMIC DNA]</scope>
    <source>
        <strain evidence="4 7">YIM 90600</strain>
    </source>
</reference>
<keyword evidence="2" id="KW-0732">Signal</keyword>
<sequence length="148" mass="15624">MPGVKKSVAAVAIAGGVLALGGTATAFGSGSDQEGATSPESGSAAVRDVSAPGYTGPERDEIYTGPWHGYRGPSPKDCTSEDPKIDSERARRAASERVPAGARVTSVELDRCYGLEWELELRKANTEYEVTVDARDGDVVGYEEDRDD</sequence>
<evidence type="ECO:0000256" key="1">
    <source>
        <dbReference type="SAM" id="MobiDB-lite"/>
    </source>
</evidence>
<evidence type="ECO:0000256" key="2">
    <source>
        <dbReference type="SAM" id="SignalP"/>
    </source>
</evidence>
<reference evidence="5 6" key="1">
    <citation type="journal article" date="2014" name="PLoS ONE">
        <title>Identification and Characterization of a New Erythromycin Biosynthetic Gene Cluster in Actinopolyspora erythraea YIM90600, a Novel Erythronolide-Producing Halophilic Actinomycete Isolated from Salt Field.</title>
        <authorList>
            <person name="Chen D."/>
            <person name="Feng J."/>
            <person name="Huang L."/>
            <person name="Zhang Q."/>
            <person name="Wu J."/>
            <person name="Zhu X."/>
            <person name="Duan Y."/>
            <person name="Xu Z."/>
        </authorList>
    </citation>
    <scope>NUCLEOTIDE SEQUENCE [LARGE SCALE GENOMIC DNA]</scope>
    <source>
        <strain evidence="5 6">YIM90600</strain>
    </source>
</reference>
<feature type="compositionally biased region" description="Polar residues" evidence="1">
    <location>
        <begin position="31"/>
        <end position="41"/>
    </location>
</feature>
<protein>
    <recommendedName>
        <fullName evidence="3">PepSY domain-containing protein</fullName>
    </recommendedName>
</protein>
<dbReference type="InterPro" id="IPR025711">
    <property type="entry name" value="PepSY"/>
</dbReference>
<organism evidence="4 7">
    <name type="scientific">Actinopolyspora erythraea</name>
    <dbReference type="NCBI Taxonomy" id="414996"/>
    <lineage>
        <taxon>Bacteria</taxon>
        <taxon>Bacillati</taxon>
        <taxon>Actinomycetota</taxon>
        <taxon>Actinomycetes</taxon>
        <taxon>Actinopolysporales</taxon>
        <taxon>Actinopolysporaceae</taxon>
        <taxon>Actinopolyspora</taxon>
    </lineage>
</organism>
<dbReference type="Proteomes" id="UP000215043">
    <property type="component" value="Chromosome"/>
</dbReference>
<dbReference type="Proteomes" id="UP000029737">
    <property type="component" value="Unassembled WGS sequence"/>
</dbReference>
<feature type="chain" id="PRO_5001944085" description="PepSY domain-containing protein" evidence="2">
    <location>
        <begin position="27"/>
        <end position="148"/>
    </location>
</feature>
<gene>
    <name evidence="4" type="ORF">CDG81_02795</name>
    <name evidence="5" type="ORF">IL38_18185</name>
</gene>
<dbReference type="Pfam" id="PF03413">
    <property type="entry name" value="PepSY"/>
    <property type="match status" value="1"/>
</dbReference>
<dbReference type="EMBL" id="JPMV01000033">
    <property type="protein sequence ID" value="KGI80378.1"/>
    <property type="molecule type" value="Genomic_DNA"/>
</dbReference>
<dbReference type="EMBL" id="CP022752">
    <property type="protein sequence ID" value="ASU77409.1"/>
    <property type="molecule type" value="Genomic_DNA"/>
</dbReference>
<feature type="signal peptide" evidence="2">
    <location>
        <begin position="1"/>
        <end position="26"/>
    </location>
</feature>
<feature type="region of interest" description="Disordered" evidence="1">
    <location>
        <begin position="24"/>
        <end position="97"/>
    </location>
</feature>
<feature type="compositionally biased region" description="Basic and acidic residues" evidence="1">
    <location>
        <begin position="78"/>
        <end position="95"/>
    </location>
</feature>
<evidence type="ECO:0000259" key="3">
    <source>
        <dbReference type="Pfam" id="PF03413"/>
    </source>
</evidence>
<proteinExistence type="predicted"/>
<dbReference type="HOGENOM" id="CLU_1754916_0_0_11"/>
<evidence type="ECO:0000313" key="5">
    <source>
        <dbReference type="EMBL" id="KGI80378.1"/>
    </source>
</evidence>
<feature type="domain" description="PepSY" evidence="3">
    <location>
        <begin position="84"/>
        <end position="143"/>
    </location>
</feature>
<evidence type="ECO:0000313" key="4">
    <source>
        <dbReference type="EMBL" id="ASU77409.1"/>
    </source>
</evidence>
<dbReference type="KEGG" id="aey:CDG81_02795"/>
<evidence type="ECO:0000313" key="6">
    <source>
        <dbReference type="Proteomes" id="UP000029737"/>
    </source>
</evidence>
<keyword evidence="6" id="KW-1185">Reference proteome</keyword>
<dbReference type="OrthoDB" id="5191798at2"/>
<dbReference type="eggNOG" id="COG3212">
    <property type="taxonomic scope" value="Bacteria"/>
</dbReference>